<evidence type="ECO:0000313" key="7">
    <source>
        <dbReference type="EMBL" id="AXY26044.1"/>
    </source>
</evidence>
<dbReference type="EMBL" id="CP023434">
    <property type="protein sequence ID" value="AXY26044.1"/>
    <property type="molecule type" value="Genomic_DNA"/>
</dbReference>
<dbReference type="GO" id="GO:0019346">
    <property type="term" value="P:transsulfuration"/>
    <property type="evidence" value="ECO:0007669"/>
    <property type="project" value="InterPro"/>
</dbReference>
<dbReference type="GO" id="GO:0071269">
    <property type="term" value="P:L-homocysteine biosynthetic process"/>
    <property type="evidence" value="ECO:0007669"/>
    <property type="project" value="TreeGrafter"/>
</dbReference>
<dbReference type="OrthoDB" id="9780685at2"/>
<evidence type="ECO:0000256" key="2">
    <source>
        <dbReference type="ARBA" id="ARBA00009077"/>
    </source>
</evidence>
<dbReference type="GO" id="GO:0004124">
    <property type="term" value="F:cysteine synthase activity"/>
    <property type="evidence" value="ECO:0007669"/>
    <property type="project" value="TreeGrafter"/>
</dbReference>
<dbReference type="Pfam" id="PF01053">
    <property type="entry name" value="Cys_Met_Meta_PP"/>
    <property type="match status" value="1"/>
</dbReference>
<dbReference type="KEGG" id="abae:CL176_08535"/>
<dbReference type="GO" id="GO:0030170">
    <property type="term" value="F:pyridoxal phosphate binding"/>
    <property type="evidence" value="ECO:0007669"/>
    <property type="project" value="InterPro"/>
</dbReference>
<dbReference type="Proteomes" id="UP000263232">
    <property type="component" value="Chromosome"/>
</dbReference>
<evidence type="ECO:0000256" key="1">
    <source>
        <dbReference type="ARBA" id="ARBA00001933"/>
    </source>
</evidence>
<dbReference type="InterPro" id="IPR006235">
    <property type="entry name" value="OAc-hSer/O-AcSer_sulfhydrylase"/>
</dbReference>
<dbReference type="Gene3D" id="3.40.640.10">
    <property type="entry name" value="Type I PLP-dependent aspartate aminotransferase-like (Major domain)"/>
    <property type="match status" value="1"/>
</dbReference>
<gene>
    <name evidence="7" type="ORF">CL176_08535</name>
</gene>
<keyword evidence="8" id="KW-1185">Reference proteome</keyword>
<dbReference type="RefSeq" id="WP_118990942.1">
    <property type="nucleotide sequence ID" value="NZ_CP023434.1"/>
</dbReference>
<dbReference type="InterPro" id="IPR000277">
    <property type="entry name" value="Cys/Met-Metab_PyrdxlP-dep_enz"/>
</dbReference>
<keyword evidence="3 7" id="KW-0808">Transferase</keyword>
<proteinExistence type="inferred from homology"/>
<reference evidence="7 8" key="1">
    <citation type="submission" date="2017-09" db="EMBL/GenBank/DDBJ databases">
        <title>Complete genome sequence of Oxytococcus suis strain ZY16052.</title>
        <authorList>
            <person name="Li F."/>
        </authorList>
    </citation>
    <scope>NUCLEOTIDE SEQUENCE [LARGE SCALE GENOMIC DNA]</scope>
    <source>
        <strain evidence="7 8">ZY16052</strain>
    </source>
</reference>
<evidence type="ECO:0000256" key="5">
    <source>
        <dbReference type="PIRSR" id="PIRSR001434-2"/>
    </source>
</evidence>
<comment type="similarity">
    <text evidence="2 6">Belongs to the trans-sulfuration enzymes family.</text>
</comment>
<evidence type="ECO:0000256" key="3">
    <source>
        <dbReference type="ARBA" id="ARBA00022679"/>
    </source>
</evidence>
<keyword evidence="4 5" id="KW-0663">Pyridoxal phosphate</keyword>
<dbReference type="CDD" id="cd00614">
    <property type="entry name" value="CGS_like"/>
    <property type="match status" value="1"/>
</dbReference>
<dbReference type="SUPFAM" id="SSF53383">
    <property type="entry name" value="PLP-dependent transferases"/>
    <property type="match status" value="1"/>
</dbReference>
<feature type="modified residue" description="N6-(pyridoxal phosphate)lysine" evidence="5">
    <location>
        <position position="206"/>
    </location>
</feature>
<dbReference type="PANTHER" id="PTHR43797:SF2">
    <property type="entry name" value="HOMOCYSTEINE_CYSTEINE SYNTHASE"/>
    <property type="match status" value="1"/>
</dbReference>
<dbReference type="PIRSF" id="PIRSF001434">
    <property type="entry name" value="CGS"/>
    <property type="match status" value="1"/>
</dbReference>
<accession>A0A347WLT7</accession>
<dbReference type="InterPro" id="IPR015424">
    <property type="entry name" value="PyrdxlP-dep_Trfase"/>
</dbReference>
<dbReference type="PANTHER" id="PTHR43797">
    <property type="entry name" value="HOMOCYSTEINE/CYSTEINE SYNTHASE"/>
    <property type="match status" value="1"/>
</dbReference>
<dbReference type="InterPro" id="IPR015421">
    <property type="entry name" value="PyrdxlP-dep_Trfase_major"/>
</dbReference>
<dbReference type="FunFam" id="3.40.640.10:FF:000035">
    <property type="entry name" value="O-succinylhomoserine sulfhydrylase"/>
    <property type="match status" value="1"/>
</dbReference>
<dbReference type="InterPro" id="IPR015422">
    <property type="entry name" value="PyrdxlP-dep_Trfase_small"/>
</dbReference>
<sequence>MSEQKFETLQIHAGQTVDATGSRAVPIHLTTAYVFNDVDHAAGRFALTEPGHIYTRLNNPTTDVLEARIAALEGGTAAIATASGMAAINLTLLALARQGDHIVSSSYVYGGTDTLLRHTLPNQGITTTFVDTTDLANVRAAIQDNTKAIFVETVGNPDGNIEDIEGLAAIANEFNIPLVVDATFSTPYLTRPIEHNASIVVHSATKFIGGHGTAMGGLIVESGQFNWANGKYPQISEPNETYNGLSFYDAVGPAAFTTYIRATLMRDTGASLSPFNAFLLIQGLETLSLRVERHVENAKKVAEFLDQHDKVAWVKYSGLPSSPYHDLQTKYSPKGAPSIFTFGVKGGHDGAVRFINELELFSLLANVGDAKSLVVHPASTTHAQLTEEEQIAAGVNPETIRISIGLEHIDDILADLAKGLDAI</sequence>
<dbReference type="EC" id="2.5.1.49" evidence="7"/>
<organism evidence="7 8">
    <name type="scientific">Suicoccus acidiformans</name>
    <dbReference type="NCBI Taxonomy" id="2036206"/>
    <lineage>
        <taxon>Bacteria</taxon>
        <taxon>Bacillati</taxon>
        <taxon>Bacillota</taxon>
        <taxon>Bacilli</taxon>
        <taxon>Lactobacillales</taxon>
        <taxon>Aerococcaceae</taxon>
        <taxon>Suicoccus</taxon>
    </lineage>
</organism>
<dbReference type="AlphaFoldDB" id="A0A347WLT7"/>
<evidence type="ECO:0000256" key="4">
    <source>
        <dbReference type="ARBA" id="ARBA00022898"/>
    </source>
</evidence>
<evidence type="ECO:0000256" key="6">
    <source>
        <dbReference type="RuleBase" id="RU362118"/>
    </source>
</evidence>
<name>A0A347WLT7_9LACT</name>
<evidence type="ECO:0000313" key="8">
    <source>
        <dbReference type="Proteomes" id="UP000263232"/>
    </source>
</evidence>
<protein>
    <submittedName>
        <fullName evidence="7">O-acetylhomoserine aminocarboxypropyltransferase</fullName>
        <ecNumber evidence="7">2.5.1.49</ecNumber>
    </submittedName>
</protein>
<dbReference type="GO" id="GO:0006535">
    <property type="term" value="P:cysteine biosynthetic process from serine"/>
    <property type="evidence" value="ECO:0007669"/>
    <property type="project" value="TreeGrafter"/>
</dbReference>
<dbReference type="GO" id="GO:0005737">
    <property type="term" value="C:cytoplasm"/>
    <property type="evidence" value="ECO:0007669"/>
    <property type="project" value="TreeGrafter"/>
</dbReference>
<dbReference type="NCBIfam" id="TIGR01326">
    <property type="entry name" value="OAH_OAS_sulfhy"/>
    <property type="match status" value="1"/>
</dbReference>
<dbReference type="Gene3D" id="3.90.1150.10">
    <property type="entry name" value="Aspartate Aminotransferase, domain 1"/>
    <property type="match status" value="1"/>
</dbReference>
<comment type="cofactor">
    <cofactor evidence="1 6">
        <name>pyridoxal 5'-phosphate</name>
        <dbReference type="ChEBI" id="CHEBI:597326"/>
    </cofactor>
</comment>
<dbReference type="GO" id="GO:0003961">
    <property type="term" value="F:O-acetylhomoserine aminocarboxypropyltransferase activity"/>
    <property type="evidence" value="ECO:0007669"/>
    <property type="project" value="UniProtKB-EC"/>
</dbReference>